<dbReference type="EMBL" id="CAMAPF010000131">
    <property type="protein sequence ID" value="CAH9105396.1"/>
    <property type="molecule type" value="Genomic_DNA"/>
</dbReference>
<evidence type="ECO:0000313" key="4">
    <source>
        <dbReference type="Proteomes" id="UP001152523"/>
    </source>
</evidence>
<evidence type="ECO:0000313" key="3">
    <source>
        <dbReference type="EMBL" id="CAH9127560.1"/>
    </source>
</evidence>
<feature type="region of interest" description="Disordered" evidence="1">
    <location>
        <begin position="1"/>
        <end position="40"/>
    </location>
</feature>
<sequence length="40" mass="4493">MFKSFLAGKPLPVLNTRSEKAMQTRSTSTTRFVGKPNDLH</sequence>
<dbReference type="EMBL" id="CAMAPF010000948">
    <property type="protein sequence ID" value="CAH9127560.1"/>
    <property type="molecule type" value="Genomic_DNA"/>
</dbReference>
<comment type="caution">
    <text evidence="3">The sequence shown here is derived from an EMBL/GenBank/DDBJ whole genome shotgun (WGS) entry which is preliminary data.</text>
</comment>
<reference evidence="3" key="1">
    <citation type="submission" date="2022-07" db="EMBL/GenBank/DDBJ databases">
        <authorList>
            <person name="Macas J."/>
            <person name="Novak P."/>
            <person name="Neumann P."/>
        </authorList>
    </citation>
    <scope>NUCLEOTIDE SEQUENCE</scope>
</reference>
<dbReference type="AlphaFoldDB" id="A0AAV0EWQ0"/>
<dbReference type="Proteomes" id="UP001152523">
    <property type="component" value="Unassembled WGS sequence"/>
</dbReference>
<keyword evidence="4" id="KW-1185">Reference proteome</keyword>
<accession>A0AAV0EWQ0</accession>
<gene>
    <name evidence="2" type="ORF">CEPIT_LOCUS17195</name>
    <name evidence="3" type="ORF">CEPIT_LOCUS28417</name>
</gene>
<evidence type="ECO:0000256" key="1">
    <source>
        <dbReference type="SAM" id="MobiDB-lite"/>
    </source>
</evidence>
<organism evidence="3 4">
    <name type="scientific">Cuscuta epithymum</name>
    <dbReference type="NCBI Taxonomy" id="186058"/>
    <lineage>
        <taxon>Eukaryota</taxon>
        <taxon>Viridiplantae</taxon>
        <taxon>Streptophyta</taxon>
        <taxon>Embryophyta</taxon>
        <taxon>Tracheophyta</taxon>
        <taxon>Spermatophyta</taxon>
        <taxon>Magnoliopsida</taxon>
        <taxon>eudicotyledons</taxon>
        <taxon>Gunneridae</taxon>
        <taxon>Pentapetalae</taxon>
        <taxon>asterids</taxon>
        <taxon>lamiids</taxon>
        <taxon>Solanales</taxon>
        <taxon>Convolvulaceae</taxon>
        <taxon>Cuscuteae</taxon>
        <taxon>Cuscuta</taxon>
        <taxon>Cuscuta subgen. Cuscuta</taxon>
    </lineage>
</organism>
<name>A0AAV0EWQ0_9ASTE</name>
<protein>
    <submittedName>
        <fullName evidence="3">Uncharacterized protein</fullName>
    </submittedName>
</protein>
<proteinExistence type="predicted"/>
<evidence type="ECO:0000313" key="2">
    <source>
        <dbReference type="EMBL" id="CAH9105396.1"/>
    </source>
</evidence>